<dbReference type="InterPro" id="IPR003661">
    <property type="entry name" value="HisK_dim/P_dom"/>
</dbReference>
<dbReference type="PRINTS" id="PR00344">
    <property type="entry name" value="BCTRLSENSOR"/>
</dbReference>
<keyword evidence="10" id="KW-1185">Reference proteome</keyword>
<evidence type="ECO:0000256" key="3">
    <source>
        <dbReference type="ARBA" id="ARBA00022553"/>
    </source>
</evidence>
<dbReference type="PANTHER" id="PTHR45453:SF1">
    <property type="entry name" value="PHOSPHATE REGULON SENSOR PROTEIN PHOR"/>
    <property type="match status" value="1"/>
</dbReference>
<reference evidence="9 10" key="1">
    <citation type="submission" date="2016-11" db="EMBL/GenBank/DDBJ databases">
        <title>Trade-off between light-utilization and light-protection in marine flavobacteria.</title>
        <authorList>
            <person name="Kumagai Y."/>
        </authorList>
    </citation>
    <scope>NUCLEOTIDE SEQUENCE [LARGE SCALE GENOMIC DNA]</scope>
    <source>
        <strain evidence="9 10">JCM 17109</strain>
    </source>
</reference>
<dbReference type="GO" id="GO:0005886">
    <property type="term" value="C:plasma membrane"/>
    <property type="evidence" value="ECO:0007669"/>
    <property type="project" value="TreeGrafter"/>
</dbReference>
<dbReference type="Proteomes" id="UP000239532">
    <property type="component" value="Unassembled WGS sequence"/>
</dbReference>
<accession>A0A2S9WVD4</accession>
<dbReference type="InterPro" id="IPR005467">
    <property type="entry name" value="His_kinase_dom"/>
</dbReference>
<keyword evidence="7" id="KW-1133">Transmembrane helix</keyword>
<keyword evidence="6" id="KW-0902">Two-component regulatory system</keyword>
<comment type="catalytic activity">
    <reaction evidence="1">
        <text>ATP + protein L-histidine = ADP + protein N-phospho-L-histidine.</text>
        <dbReference type="EC" id="2.7.13.3"/>
    </reaction>
</comment>
<dbReference type="InterPro" id="IPR050351">
    <property type="entry name" value="BphY/WalK/GraS-like"/>
</dbReference>
<dbReference type="InterPro" id="IPR004358">
    <property type="entry name" value="Sig_transdc_His_kin-like_C"/>
</dbReference>
<feature type="domain" description="Histidine kinase" evidence="8">
    <location>
        <begin position="313"/>
        <end position="523"/>
    </location>
</feature>
<dbReference type="Pfam" id="PF00512">
    <property type="entry name" value="HisKA"/>
    <property type="match status" value="1"/>
</dbReference>
<dbReference type="EMBL" id="MQUC01000003">
    <property type="protein sequence ID" value="PRP67447.1"/>
    <property type="molecule type" value="Genomic_DNA"/>
</dbReference>
<keyword evidence="7" id="KW-0472">Membrane</keyword>
<dbReference type="SUPFAM" id="SSF55874">
    <property type="entry name" value="ATPase domain of HSP90 chaperone/DNA topoisomerase II/histidine kinase"/>
    <property type="match status" value="1"/>
</dbReference>
<evidence type="ECO:0000313" key="10">
    <source>
        <dbReference type="Proteomes" id="UP000239532"/>
    </source>
</evidence>
<dbReference type="EC" id="2.7.13.3" evidence="2"/>
<dbReference type="SMART" id="SM00388">
    <property type="entry name" value="HisKA"/>
    <property type="match status" value="1"/>
</dbReference>
<dbReference type="PROSITE" id="PS50109">
    <property type="entry name" value="HIS_KIN"/>
    <property type="match status" value="1"/>
</dbReference>
<evidence type="ECO:0000313" key="9">
    <source>
        <dbReference type="EMBL" id="PRP67447.1"/>
    </source>
</evidence>
<dbReference type="AlphaFoldDB" id="A0A2S9WVD4"/>
<dbReference type="CDD" id="cd00082">
    <property type="entry name" value="HisKA"/>
    <property type="match status" value="1"/>
</dbReference>
<keyword evidence="4" id="KW-0808">Transferase</keyword>
<comment type="caution">
    <text evidence="9">The sequence shown here is derived from an EMBL/GenBank/DDBJ whole genome shotgun (WGS) entry which is preliminary data.</text>
</comment>
<dbReference type="InterPro" id="IPR036890">
    <property type="entry name" value="HATPase_C_sf"/>
</dbReference>
<evidence type="ECO:0000256" key="4">
    <source>
        <dbReference type="ARBA" id="ARBA00022679"/>
    </source>
</evidence>
<evidence type="ECO:0000256" key="1">
    <source>
        <dbReference type="ARBA" id="ARBA00000085"/>
    </source>
</evidence>
<evidence type="ECO:0000256" key="6">
    <source>
        <dbReference type="ARBA" id="ARBA00023012"/>
    </source>
</evidence>
<dbReference type="Gene3D" id="1.10.287.130">
    <property type="match status" value="1"/>
</dbReference>
<dbReference type="SMART" id="SM00387">
    <property type="entry name" value="HATPase_c"/>
    <property type="match status" value="1"/>
</dbReference>
<name>A0A2S9WVD4_9FLAO</name>
<evidence type="ECO:0000256" key="5">
    <source>
        <dbReference type="ARBA" id="ARBA00022777"/>
    </source>
</evidence>
<keyword evidence="3" id="KW-0597">Phosphoprotein</keyword>
<dbReference type="CDD" id="cd00075">
    <property type="entry name" value="HATPase"/>
    <property type="match status" value="1"/>
</dbReference>
<dbReference type="GO" id="GO:0000155">
    <property type="term" value="F:phosphorelay sensor kinase activity"/>
    <property type="evidence" value="ECO:0007669"/>
    <property type="project" value="InterPro"/>
</dbReference>
<evidence type="ECO:0000259" key="8">
    <source>
        <dbReference type="PROSITE" id="PS50109"/>
    </source>
</evidence>
<dbReference type="RefSeq" id="WP_105983178.1">
    <property type="nucleotide sequence ID" value="NZ_MQUC01000003.1"/>
</dbReference>
<dbReference type="Pfam" id="PF02518">
    <property type="entry name" value="HATPase_c"/>
    <property type="match status" value="1"/>
</dbReference>
<dbReference type="GO" id="GO:0004721">
    <property type="term" value="F:phosphoprotein phosphatase activity"/>
    <property type="evidence" value="ECO:0007669"/>
    <property type="project" value="TreeGrafter"/>
</dbReference>
<keyword evidence="5" id="KW-0418">Kinase</keyword>
<feature type="transmembrane region" description="Helical" evidence="7">
    <location>
        <begin position="273"/>
        <end position="297"/>
    </location>
</feature>
<evidence type="ECO:0000256" key="7">
    <source>
        <dbReference type="SAM" id="Phobius"/>
    </source>
</evidence>
<dbReference type="OrthoDB" id="1933776at2"/>
<keyword evidence="7" id="KW-0812">Transmembrane</keyword>
<sequence>MNHHKYRFLLVLISAVILITLGIQSYWVFKNYKESERQLERDIRTSFDLSVEDYYTTSAKRNTLSFFNEANEKWSESEFDSLLGNITTFAKKAKSSKKNNVKIDSIIPSQKGNDWLSKTPAENNIKAITVFKGLDADTAVYKKNEDLNLTRFFKSKSNGDSTSNAKVTNMSFTDDSEGLLSGQLKEVSDKIIFSFTTNVLDLESLDSLMSESLEKNNIDIEYGFKYNDGEDDFEVGNIAGSQVMDSKSPQLYKNTNLKLIYQGQEATLFKRNLVSILLSFILVCGIILCLFYLLFIIRKQKQLSLIKNDLISNITHEFKTPIATASAALEGVQNFTVSGDTEKSNRYLNVGREQLGKLNLMVEKLLETAMIDNERLALQKTRFDLKMLLKESVKRFQSQTQKNIQFESDMTQIDFYGDEFHMENAINNLMDNAIKYGGNNITATISKKGQSLIIKIIDDGTQLNNRNAKNLFEKFYRVTDGNKHHTKGHGIGLFYTKAIIEKHNGTINLTLKPTTFTIELPHE</sequence>
<dbReference type="Gene3D" id="3.30.565.10">
    <property type="entry name" value="Histidine kinase-like ATPase, C-terminal domain"/>
    <property type="match status" value="1"/>
</dbReference>
<dbReference type="SUPFAM" id="SSF47384">
    <property type="entry name" value="Homodimeric domain of signal transducing histidine kinase"/>
    <property type="match status" value="1"/>
</dbReference>
<dbReference type="InterPro" id="IPR003594">
    <property type="entry name" value="HATPase_dom"/>
</dbReference>
<evidence type="ECO:0000256" key="2">
    <source>
        <dbReference type="ARBA" id="ARBA00012438"/>
    </source>
</evidence>
<gene>
    <name evidence="9" type="ORF">BST86_10255</name>
</gene>
<proteinExistence type="predicted"/>
<protein>
    <recommendedName>
        <fullName evidence="2">histidine kinase</fullName>
        <ecNumber evidence="2">2.7.13.3</ecNumber>
    </recommendedName>
</protein>
<dbReference type="GO" id="GO:0016036">
    <property type="term" value="P:cellular response to phosphate starvation"/>
    <property type="evidence" value="ECO:0007669"/>
    <property type="project" value="TreeGrafter"/>
</dbReference>
<dbReference type="PANTHER" id="PTHR45453">
    <property type="entry name" value="PHOSPHATE REGULON SENSOR PROTEIN PHOR"/>
    <property type="match status" value="1"/>
</dbReference>
<dbReference type="InterPro" id="IPR036097">
    <property type="entry name" value="HisK_dim/P_sf"/>
</dbReference>
<organism evidence="9 10">
    <name type="scientific">Nonlabens agnitus</name>
    <dbReference type="NCBI Taxonomy" id="870484"/>
    <lineage>
        <taxon>Bacteria</taxon>
        <taxon>Pseudomonadati</taxon>
        <taxon>Bacteroidota</taxon>
        <taxon>Flavobacteriia</taxon>
        <taxon>Flavobacteriales</taxon>
        <taxon>Flavobacteriaceae</taxon>
        <taxon>Nonlabens</taxon>
    </lineage>
</organism>